<feature type="non-terminal residue" evidence="2">
    <location>
        <position position="80"/>
    </location>
</feature>
<dbReference type="EMBL" id="UINC01107294">
    <property type="protein sequence ID" value="SVC72557.1"/>
    <property type="molecule type" value="Genomic_DNA"/>
</dbReference>
<keyword evidence="1" id="KW-1133">Transmembrane helix</keyword>
<gene>
    <name evidence="2" type="ORF">METZ01_LOCUS325411</name>
</gene>
<dbReference type="AlphaFoldDB" id="A0A382PI95"/>
<accession>A0A382PI95</accession>
<protein>
    <submittedName>
        <fullName evidence="2">Uncharacterized protein</fullName>
    </submittedName>
</protein>
<feature type="transmembrane region" description="Helical" evidence="1">
    <location>
        <begin position="37"/>
        <end position="57"/>
    </location>
</feature>
<feature type="transmembrane region" description="Helical" evidence="1">
    <location>
        <begin position="63"/>
        <end position="79"/>
    </location>
</feature>
<sequence length="80" mass="9636">MINSNELARIDRYTCKFENPVMEERFMAAKWERVKKPINFAILFFSFLFLTDCYNTFEMLGQFDLILLAYPVFILLFLSF</sequence>
<keyword evidence="1" id="KW-0812">Transmembrane</keyword>
<name>A0A382PI95_9ZZZZ</name>
<organism evidence="2">
    <name type="scientific">marine metagenome</name>
    <dbReference type="NCBI Taxonomy" id="408172"/>
    <lineage>
        <taxon>unclassified sequences</taxon>
        <taxon>metagenomes</taxon>
        <taxon>ecological metagenomes</taxon>
    </lineage>
</organism>
<proteinExistence type="predicted"/>
<keyword evidence="1" id="KW-0472">Membrane</keyword>
<evidence type="ECO:0000256" key="1">
    <source>
        <dbReference type="SAM" id="Phobius"/>
    </source>
</evidence>
<evidence type="ECO:0000313" key="2">
    <source>
        <dbReference type="EMBL" id="SVC72557.1"/>
    </source>
</evidence>
<reference evidence="2" key="1">
    <citation type="submission" date="2018-05" db="EMBL/GenBank/DDBJ databases">
        <authorList>
            <person name="Lanie J.A."/>
            <person name="Ng W.-L."/>
            <person name="Kazmierczak K.M."/>
            <person name="Andrzejewski T.M."/>
            <person name="Davidsen T.M."/>
            <person name="Wayne K.J."/>
            <person name="Tettelin H."/>
            <person name="Glass J.I."/>
            <person name="Rusch D."/>
            <person name="Podicherti R."/>
            <person name="Tsui H.-C.T."/>
            <person name="Winkler M.E."/>
        </authorList>
    </citation>
    <scope>NUCLEOTIDE SEQUENCE</scope>
</reference>